<dbReference type="GO" id="GO:0005524">
    <property type="term" value="F:ATP binding"/>
    <property type="evidence" value="ECO:0007669"/>
    <property type="project" value="UniProtKB-UniRule"/>
</dbReference>
<dbReference type="GO" id="GO:0000287">
    <property type="term" value="F:magnesium ion binding"/>
    <property type="evidence" value="ECO:0007669"/>
    <property type="project" value="UniProtKB-UniRule"/>
</dbReference>
<feature type="binding site" evidence="2">
    <location>
        <position position="46"/>
    </location>
    <ligand>
        <name>Mg(2+)</name>
        <dbReference type="ChEBI" id="CHEBI:18420"/>
    </ligand>
</feature>
<dbReference type="InterPro" id="IPR004472">
    <property type="entry name" value="DTB_synth_BioD"/>
</dbReference>
<dbReference type="GO" id="GO:0004141">
    <property type="term" value="F:dethiobiotin synthase activity"/>
    <property type="evidence" value="ECO:0007669"/>
    <property type="project" value="UniProtKB-UniRule"/>
</dbReference>
<dbReference type="NCBIfam" id="TIGR00347">
    <property type="entry name" value="bioD"/>
    <property type="match status" value="1"/>
</dbReference>
<comment type="similarity">
    <text evidence="2">Belongs to the dethiobiotin synthetase family.</text>
</comment>
<keyword evidence="4" id="KW-1185">Reference proteome</keyword>
<comment type="subunit">
    <text evidence="2">Homodimer.</text>
</comment>
<comment type="function">
    <text evidence="2">Catalyzes a mechanistically unusual reaction, the ATP-dependent insertion of CO2 between the N7 and N8 nitrogen atoms of 7,8-diaminopelargonic acid (DAPA, also called 7,8-diammoniononanoate) to form a ureido ring.</text>
</comment>
<organism evidence="3 4">
    <name type="scientific">Thermodesulforhabdus norvegica</name>
    <dbReference type="NCBI Taxonomy" id="39841"/>
    <lineage>
        <taxon>Bacteria</taxon>
        <taxon>Pseudomonadati</taxon>
        <taxon>Thermodesulfobacteriota</taxon>
        <taxon>Syntrophobacteria</taxon>
        <taxon>Syntrophobacterales</taxon>
        <taxon>Thermodesulforhabdaceae</taxon>
        <taxon>Thermodesulforhabdus</taxon>
    </lineage>
</organism>
<evidence type="ECO:0000256" key="2">
    <source>
        <dbReference type="HAMAP-Rule" id="MF_00336"/>
    </source>
</evidence>
<dbReference type="EC" id="6.3.3.3" evidence="2"/>
<feature type="binding site" evidence="2">
    <location>
        <position position="39"/>
    </location>
    <ligand>
        <name>substrate</name>
    </ligand>
</feature>
<evidence type="ECO:0000256" key="1">
    <source>
        <dbReference type="ARBA" id="ARBA00022756"/>
    </source>
</evidence>
<dbReference type="UniPathway" id="UPA00078">
    <property type="reaction ID" value="UER00161"/>
</dbReference>
<sequence length="207" mass="23103">MMPDGIFVTGTDTGVGKTFVCALLMISFEDTCYWKPIQTGSAEGTDREWIRRVTGLPDYRFIPEVYCFKDPVSPHLASMQEKRRIDLSNIRLPALPSRKLVVEGAGGVMVPINEDKFMLDLMLYLGFPVLVVARSTLGTINHTLLTISALRNSGVEVLGVILNGPRNKHNREAIEYYGNVRVIGEIEPVPRVTVNVLRGLRKEMSLL</sequence>
<keyword evidence="2" id="KW-0547">Nucleotide-binding</keyword>
<accession>A0A1I4R872</accession>
<dbReference type="GO" id="GO:0009102">
    <property type="term" value="P:biotin biosynthetic process"/>
    <property type="evidence" value="ECO:0007669"/>
    <property type="project" value="UniProtKB-UniRule"/>
</dbReference>
<dbReference type="InterPro" id="IPR027417">
    <property type="entry name" value="P-loop_NTPase"/>
</dbReference>
<feature type="binding site" evidence="2">
    <location>
        <position position="18"/>
    </location>
    <ligand>
        <name>Mg(2+)</name>
        <dbReference type="ChEBI" id="CHEBI:18420"/>
    </ligand>
</feature>
<feature type="binding site" evidence="2">
    <location>
        <begin position="190"/>
        <end position="192"/>
    </location>
    <ligand>
        <name>ATP</name>
        <dbReference type="ChEBI" id="CHEBI:30616"/>
    </ligand>
</feature>
<keyword evidence="2" id="KW-0963">Cytoplasm</keyword>
<evidence type="ECO:0000313" key="3">
    <source>
        <dbReference type="EMBL" id="SFM48502.1"/>
    </source>
</evidence>
<feature type="binding site" evidence="2">
    <location>
        <begin position="103"/>
        <end position="106"/>
    </location>
    <ligand>
        <name>ATP</name>
        <dbReference type="ChEBI" id="CHEBI:30616"/>
    </ligand>
</feature>
<comment type="subcellular location">
    <subcellularLocation>
        <location evidence="2">Cytoplasm</location>
    </subcellularLocation>
</comment>
<comment type="caution">
    <text evidence="2">Lacks conserved residue(s) required for the propagation of feature annotation.</text>
</comment>
<keyword evidence="2" id="KW-0436">Ligase</keyword>
<dbReference type="Proteomes" id="UP000199611">
    <property type="component" value="Unassembled WGS sequence"/>
</dbReference>
<gene>
    <name evidence="2" type="primary">bioD</name>
    <name evidence="3" type="ORF">SAMN05660836_00466</name>
</gene>
<comment type="pathway">
    <text evidence="2">Cofactor biosynthesis; biotin biosynthesis; biotin from 7,8-diaminononanoate: step 1/2.</text>
</comment>
<dbReference type="AlphaFoldDB" id="A0A1I4R872"/>
<keyword evidence="2" id="KW-0460">Magnesium</keyword>
<dbReference type="STRING" id="39841.SAMN05660836_00466"/>
<dbReference type="PANTHER" id="PTHR43210:SF5">
    <property type="entry name" value="DETHIOBIOTIN SYNTHETASE"/>
    <property type="match status" value="1"/>
</dbReference>
<dbReference type="SUPFAM" id="SSF52540">
    <property type="entry name" value="P-loop containing nucleoside triphosphate hydrolases"/>
    <property type="match status" value="1"/>
</dbReference>
<dbReference type="GO" id="GO:0005829">
    <property type="term" value="C:cytosol"/>
    <property type="evidence" value="ECO:0007669"/>
    <property type="project" value="TreeGrafter"/>
</dbReference>
<protein>
    <recommendedName>
        <fullName evidence="2">ATP-dependent dethiobiotin synthetase BioD</fullName>
        <ecNumber evidence="2">6.3.3.3</ecNumber>
    </recommendedName>
    <alternativeName>
        <fullName evidence="2">DTB synthetase</fullName>
        <shortName evidence="2">DTBS</shortName>
    </alternativeName>
    <alternativeName>
        <fullName evidence="2">Dethiobiotin synthase</fullName>
    </alternativeName>
</protein>
<dbReference type="PIRSF" id="PIRSF006755">
    <property type="entry name" value="DTB_synth"/>
    <property type="match status" value="1"/>
</dbReference>
<dbReference type="PANTHER" id="PTHR43210">
    <property type="entry name" value="DETHIOBIOTIN SYNTHETASE"/>
    <property type="match status" value="1"/>
</dbReference>
<evidence type="ECO:0000313" key="4">
    <source>
        <dbReference type="Proteomes" id="UP000199611"/>
    </source>
</evidence>
<feature type="binding site" evidence="2">
    <location>
        <position position="46"/>
    </location>
    <ligand>
        <name>ATP</name>
        <dbReference type="ChEBI" id="CHEBI:30616"/>
    </ligand>
</feature>
<keyword evidence="2" id="KW-0479">Metal-binding</keyword>
<dbReference type="Gene3D" id="3.40.50.300">
    <property type="entry name" value="P-loop containing nucleotide triphosphate hydrolases"/>
    <property type="match status" value="1"/>
</dbReference>
<feature type="active site" evidence="2">
    <location>
        <position position="35"/>
    </location>
</feature>
<reference evidence="3 4" key="1">
    <citation type="submission" date="2016-10" db="EMBL/GenBank/DDBJ databases">
        <authorList>
            <person name="de Groot N.N."/>
        </authorList>
    </citation>
    <scope>NUCLEOTIDE SEQUENCE [LARGE SCALE GENOMIC DNA]</scope>
    <source>
        <strain evidence="3 4">DSM 9990</strain>
    </source>
</reference>
<name>A0A1I4R872_9BACT</name>
<comment type="cofactor">
    <cofactor evidence="2">
        <name>Mg(2+)</name>
        <dbReference type="ChEBI" id="CHEBI:18420"/>
    </cofactor>
</comment>
<dbReference type="HAMAP" id="MF_00336">
    <property type="entry name" value="BioD"/>
    <property type="match status" value="1"/>
</dbReference>
<comment type="catalytic activity">
    <reaction evidence="2">
        <text>(7R,8S)-7,8-diammoniononanoate + CO2 + ATP = (4R,5S)-dethiobiotin + ADP + phosphate + 3 H(+)</text>
        <dbReference type="Rhea" id="RHEA:15805"/>
        <dbReference type="ChEBI" id="CHEBI:15378"/>
        <dbReference type="ChEBI" id="CHEBI:16526"/>
        <dbReference type="ChEBI" id="CHEBI:30616"/>
        <dbReference type="ChEBI" id="CHEBI:43474"/>
        <dbReference type="ChEBI" id="CHEBI:149469"/>
        <dbReference type="ChEBI" id="CHEBI:149473"/>
        <dbReference type="ChEBI" id="CHEBI:456216"/>
        <dbReference type="EC" id="6.3.3.3"/>
    </reaction>
</comment>
<dbReference type="EMBL" id="FOUU01000001">
    <property type="protein sequence ID" value="SFM48502.1"/>
    <property type="molecule type" value="Genomic_DNA"/>
</dbReference>
<dbReference type="RefSeq" id="WP_218148772.1">
    <property type="nucleotide sequence ID" value="NZ_FOUU01000001.1"/>
</dbReference>
<dbReference type="Pfam" id="PF13500">
    <property type="entry name" value="AAA_26"/>
    <property type="match status" value="1"/>
</dbReference>
<proteinExistence type="inferred from homology"/>
<keyword evidence="2" id="KW-0067">ATP-binding</keyword>
<keyword evidence="1 2" id="KW-0093">Biotin biosynthesis</keyword>
<feature type="binding site" evidence="2">
    <location>
        <begin position="14"/>
        <end position="19"/>
    </location>
    <ligand>
        <name>ATP</name>
        <dbReference type="ChEBI" id="CHEBI:30616"/>
    </ligand>
</feature>
<dbReference type="CDD" id="cd03109">
    <property type="entry name" value="DTBS"/>
    <property type="match status" value="1"/>
</dbReference>
<feature type="binding site" evidence="2">
    <location>
        <position position="103"/>
    </location>
    <ligand>
        <name>Mg(2+)</name>
        <dbReference type="ChEBI" id="CHEBI:18420"/>
    </ligand>
</feature>